<dbReference type="Proteomes" id="UP000184529">
    <property type="component" value="Unassembled WGS sequence"/>
</dbReference>
<organism evidence="1 2">
    <name type="scientific">Desulfofundulus thermosubterraneus DSM 16057</name>
    <dbReference type="NCBI Taxonomy" id="1121432"/>
    <lineage>
        <taxon>Bacteria</taxon>
        <taxon>Bacillati</taxon>
        <taxon>Bacillota</taxon>
        <taxon>Clostridia</taxon>
        <taxon>Eubacteriales</taxon>
        <taxon>Peptococcaceae</taxon>
        <taxon>Desulfofundulus</taxon>
    </lineage>
</organism>
<dbReference type="Gene3D" id="3.10.450.50">
    <property type="match status" value="1"/>
</dbReference>
<dbReference type="STRING" id="1121432.SAMN02745219_03519"/>
<evidence type="ECO:0000313" key="2">
    <source>
        <dbReference type="Proteomes" id="UP000184529"/>
    </source>
</evidence>
<protein>
    <submittedName>
        <fullName evidence="1">SEC-C motif-containing protein</fullName>
    </submittedName>
</protein>
<reference evidence="2" key="1">
    <citation type="submission" date="2016-11" db="EMBL/GenBank/DDBJ databases">
        <authorList>
            <person name="Varghese N."/>
            <person name="Submissions S."/>
        </authorList>
    </citation>
    <scope>NUCLEOTIDE SEQUENCE [LARGE SCALE GENOMIC DNA]</scope>
    <source>
        <strain evidence="2">DSM 16057</strain>
    </source>
</reference>
<proteinExistence type="predicted"/>
<accession>A0A1M6MT38</accession>
<dbReference type="InterPro" id="IPR004027">
    <property type="entry name" value="SEC_C_motif"/>
</dbReference>
<dbReference type="AlphaFoldDB" id="A0A1M6MT38"/>
<gene>
    <name evidence="1" type="ORF">SAMN02745219_03519</name>
</gene>
<dbReference type="Pfam" id="PF02810">
    <property type="entry name" value="SEC-C"/>
    <property type="match status" value="1"/>
</dbReference>
<dbReference type="Gene3D" id="1.25.40.10">
    <property type="entry name" value="Tetratricopeptide repeat domain"/>
    <property type="match status" value="1"/>
</dbReference>
<sequence length="307" mass="36278">MGKIGRNDPCPCGSGKKYKKCCLLVERRKPWSLEEVRSLSTKEIISRLGTMGIHITEENFLREVENFYSAYDLSEKWWKTSHVTARGFDRDFPWMAAVVLWERLAPHIINSEKLNDMMQEGYRLCSEGKEDEGCRIWLEVWEHLKKRFTPEMKSISDAEKVFSGLQSLFNWCQDLEMELGNAGLKEPSFYEKRIEYCREFCRLFPETDRLIIENMKRAEAESYFMLGMVEEGDRAFRDLVEEFPDSAWVYIGWGDMYWLYAGSKAPCDYDRAENIYRMALERNVDGREDVLERLQMLEEERTNETAV</sequence>
<dbReference type="RefSeq" id="WP_072871639.1">
    <property type="nucleotide sequence ID" value="NZ_FQZM01000082.1"/>
</dbReference>
<dbReference type="SUPFAM" id="SSF103642">
    <property type="entry name" value="Sec-C motif"/>
    <property type="match status" value="1"/>
</dbReference>
<dbReference type="OrthoDB" id="9802055at2"/>
<dbReference type="EMBL" id="FQZM01000082">
    <property type="protein sequence ID" value="SHJ86443.1"/>
    <property type="molecule type" value="Genomic_DNA"/>
</dbReference>
<evidence type="ECO:0000313" key="1">
    <source>
        <dbReference type="EMBL" id="SHJ86443.1"/>
    </source>
</evidence>
<name>A0A1M6MT38_9FIRM</name>
<keyword evidence="2" id="KW-1185">Reference proteome</keyword>
<dbReference type="InterPro" id="IPR011990">
    <property type="entry name" value="TPR-like_helical_dom_sf"/>
</dbReference>